<evidence type="ECO:0000256" key="11">
    <source>
        <dbReference type="ARBA" id="ARBA00024326"/>
    </source>
</evidence>
<dbReference type="PANTHER" id="PTHR10067">
    <property type="entry name" value="PHOSPHATIDYLSERINE DECARBOXYLASE"/>
    <property type="match status" value="1"/>
</dbReference>
<dbReference type="InterPro" id="IPR033177">
    <property type="entry name" value="PSD-B"/>
</dbReference>
<dbReference type="EMBL" id="LR877151">
    <property type="protein sequence ID" value="CAD2216559.1"/>
    <property type="molecule type" value="Genomic_DNA"/>
</dbReference>
<keyword evidence="14" id="KW-1185">Reference proteome</keyword>
<dbReference type="NCBIfam" id="TIGR00163">
    <property type="entry name" value="PS_decarb"/>
    <property type="match status" value="1"/>
</dbReference>
<keyword evidence="10" id="KW-0670">Pyruvate</keyword>
<protein>
    <recommendedName>
        <fullName evidence="3">phosphatidylserine decarboxylase</fullName>
        <ecNumber evidence="3">4.1.1.65</ecNumber>
    </recommendedName>
</protein>
<evidence type="ECO:0000313" key="13">
    <source>
        <dbReference type="EMBL" id="CAD2216559.1"/>
    </source>
</evidence>
<comment type="cofactor">
    <cofactor evidence="1">
        <name>pyruvate</name>
        <dbReference type="ChEBI" id="CHEBI:15361"/>
    </cofactor>
</comment>
<dbReference type="GO" id="GO:0004609">
    <property type="term" value="F:phosphatidylserine decarboxylase activity"/>
    <property type="evidence" value="ECO:0007669"/>
    <property type="project" value="UniProtKB-EC"/>
</dbReference>
<accession>S9V5E6</accession>
<dbReference type="Pfam" id="PF02666">
    <property type="entry name" value="PS_Dcarbxylase"/>
    <property type="match status" value="1"/>
</dbReference>
<evidence type="ECO:0000256" key="5">
    <source>
        <dbReference type="ARBA" id="ARBA00022793"/>
    </source>
</evidence>
<dbReference type="Proteomes" id="UP000515908">
    <property type="component" value="Chromosome 07"/>
</dbReference>
<evidence type="ECO:0000256" key="3">
    <source>
        <dbReference type="ARBA" id="ARBA00012243"/>
    </source>
</evidence>
<dbReference type="VEuPathDB" id="TriTrypDB:ADEAN_000402100"/>
<evidence type="ECO:0000256" key="1">
    <source>
        <dbReference type="ARBA" id="ARBA00001928"/>
    </source>
</evidence>
<evidence type="ECO:0000256" key="6">
    <source>
        <dbReference type="ARBA" id="ARBA00023098"/>
    </source>
</evidence>
<evidence type="ECO:0000313" key="14">
    <source>
        <dbReference type="Proteomes" id="UP000515908"/>
    </source>
</evidence>
<keyword evidence="6" id="KW-0443">Lipid metabolism</keyword>
<dbReference type="GO" id="GO:0005739">
    <property type="term" value="C:mitochondrion"/>
    <property type="evidence" value="ECO:0007669"/>
    <property type="project" value="TreeGrafter"/>
</dbReference>
<feature type="transmembrane region" description="Helical" evidence="12">
    <location>
        <begin position="26"/>
        <end position="45"/>
    </location>
</feature>
<organism evidence="13 14">
    <name type="scientific">Angomonas deanei</name>
    <dbReference type="NCBI Taxonomy" id="59799"/>
    <lineage>
        <taxon>Eukaryota</taxon>
        <taxon>Discoba</taxon>
        <taxon>Euglenozoa</taxon>
        <taxon>Kinetoplastea</taxon>
        <taxon>Metakinetoplastina</taxon>
        <taxon>Trypanosomatida</taxon>
        <taxon>Trypanosomatidae</taxon>
        <taxon>Strigomonadinae</taxon>
        <taxon>Angomonas</taxon>
    </lineage>
</organism>
<keyword evidence="9" id="KW-1208">Phospholipid metabolism</keyword>
<dbReference type="UniPathway" id="UPA00558"/>
<evidence type="ECO:0000256" key="2">
    <source>
        <dbReference type="ARBA" id="ARBA00005189"/>
    </source>
</evidence>
<dbReference type="OrthoDB" id="4330at2759"/>
<dbReference type="InterPro" id="IPR003817">
    <property type="entry name" value="PS_Dcarbxylase"/>
</dbReference>
<proteinExistence type="predicted"/>
<evidence type="ECO:0000256" key="7">
    <source>
        <dbReference type="ARBA" id="ARBA00023209"/>
    </source>
</evidence>
<keyword evidence="4" id="KW-0444">Lipid biosynthesis</keyword>
<sequence>MFRTTAATLFFKNDKSRGYVNPMRRWVYHWIAAGAIGMGSLYVLVQYKLAKYEAKHYGQSKGDYMCSSTFTDVLYMLPLNYTSDTLGFLSESEYIPKAVHQWCIDFLIWWYHVNMEDSATTQFDTAQEFYTRKWKEGARPVDDASLVSSPCDGVVTTVQDDVTNDTVVQVKGVTYRVQALVQADPGPVPPSYKRVLFTVYMRAKDYHHVISPFAFHTKGIAYVPGTLFPATPAGVHWIPGLFTTNERVVVYGHVQKDAAKRNKTLKEGEIVKNPFCAVVLVGSTLTGKIRLAIDRQVRTNFLDPPDYTVFKKLPHFPLLRAGQPVGWFQWGSTVAVLVDVPVDSKVVIQVNDEIKAGQAVLTRP</sequence>
<keyword evidence="12" id="KW-0812">Transmembrane</keyword>
<keyword evidence="5" id="KW-0210">Decarboxylase</keyword>
<dbReference type="AlphaFoldDB" id="S9V5E6"/>
<comment type="pathway">
    <text evidence="11">Phospholipid metabolism; phosphatidylethanolamine biosynthesis.</text>
</comment>
<gene>
    <name evidence="13" type="ORF">ADEAN_000402100</name>
</gene>
<dbReference type="PANTHER" id="PTHR10067:SF6">
    <property type="entry name" value="PHOSPHATIDYLSERINE DECARBOXYLASE PROENZYME, MITOCHONDRIAL"/>
    <property type="match status" value="1"/>
</dbReference>
<evidence type="ECO:0000256" key="10">
    <source>
        <dbReference type="ARBA" id="ARBA00023317"/>
    </source>
</evidence>
<evidence type="ECO:0000256" key="9">
    <source>
        <dbReference type="ARBA" id="ARBA00023264"/>
    </source>
</evidence>
<evidence type="ECO:0000256" key="4">
    <source>
        <dbReference type="ARBA" id="ARBA00022516"/>
    </source>
</evidence>
<keyword evidence="8" id="KW-0456">Lyase</keyword>
<keyword evidence="7" id="KW-0594">Phospholipid biosynthesis</keyword>
<reference evidence="13 14" key="1">
    <citation type="submission" date="2020-08" db="EMBL/GenBank/DDBJ databases">
        <authorList>
            <person name="Newling K."/>
            <person name="Davey J."/>
            <person name="Forrester S."/>
        </authorList>
    </citation>
    <scope>NUCLEOTIDE SEQUENCE [LARGE SCALE GENOMIC DNA]</scope>
    <source>
        <strain evidence="14">Crithidia deanei Carvalho (ATCC PRA-265)</strain>
    </source>
</reference>
<comment type="pathway">
    <text evidence="2">Lipid metabolism.</text>
</comment>
<dbReference type="GO" id="GO:0006646">
    <property type="term" value="P:phosphatidylethanolamine biosynthetic process"/>
    <property type="evidence" value="ECO:0007669"/>
    <property type="project" value="UniProtKB-UniPathway"/>
</dbReference>
<evidence type="ECO:0000256" key="8">
    <source>
        <dbReference type="ARBA" id="ARBA00023239"/>
    </source>
</evidence>
<keyword evidence="12" id="KW-1133">Transmembrane helix</keyword>
<name>S9V5E6_9TRYP</name>
<dbReference type="EC" id="4.1.1.65" evidence="3"/>
<evidence type="ECO:0000256" key="12">
    <source>
        <dbReference type="SAM" id="Phobius"/>
    </source>
</evidence>
<keyword evidence="12" id="KW-0472">Membrane</keyword>